<evidence type="ECO:0000256" key="1">
    <source>
        <dbReference type="SAM" id="Phobius"/>
    </source>
</evidence>
<dbReference type="EMBL" id="QEYD01000002">
    <property type="protein sequence ID" value="PWE31025.1"/>
    <property type="molecule type" value="Genomic_DNA"/>
</dbReference>
<organism evidence="2 3">
    <name type="scientific">Pararhodobacter marinus</name>
    <dbReference type="NCBI Taxonomy" id="2184063"/>
    <lineage>
        <taxon>Bacteria</taxon>
        <taxon>Pseudomonadati</taxon>
        <taxon>Pseudomonadota</taxon>
        <taxon>Alphaproteobacteria</taxon>
        <taxon>Rhodobacterales</taxon>
        <taxon>Paracoccaceae</taxon>
        <taxon>Pararhodobacter</taxon>
    </lineage>
</organism>
<protein>
    <submittedName>
        <fullName evidence="2">Uncharacterized protein</fullName>
    </submittedName>
</protein>
<reference evidence="2 3" key="1">
    <citation type="submission" date="2018-05" db="EMBL/GenBank/DDBJ databases">
        <title>Pararhodobacter marina sp. nov., isolated from deep-sea water of the Indian Ocean.</title>
        <authorList>
            <person name="Lai Q.Sr."/>
            <person name="Liu X."/>
            <person name="Shao Z."/>
        </authorList>
    </citation>
    <scope>NUCLEOTIDE SEQUENCE [LARGE SCALE GENOMIC DNA]</scope>
    <source>
        <strain evidence="2 3">CIC4N-9</strain>
    </source>
</reference>
<accession>A0A2U2CGK6</accession>
<dbReference type="Proteomes" id="UP000244940">
    <property type="component" value="Unassembled WGS sequence"/>
</dbReference>
<evidence type="ECO:0000313" key="2">
    <source>
        <dbReference type="EMBL" id="PWE31025.1"/>
    </source>
</evidence>
<gene>
    <name evidence="2" type="ORF">C4N9_04540</name>
</gene>
<keyword evidence="1" id="KW-0812">Transmembrane</keyword>
<feature type="transmembrane region" description="Helical" evidence="1">
    <location>
        <begin position="107"/>
        <end position="127"/>
    </location>
</feature>
<dbReference type="AlphaFoldDB" id="A0A2U2CGK6"/>
<sequence>MARVARLTAMSRIARLSAPPSPAFPSALAASARGAGLLVTLALVAGAATLVPVRGELLALIAAIGGMLAVPLIVPQPERHLALALSWSALALCLPLALVLARPDLPLGAGLTLGAAGAWTALACLAGRRL</sequence>
<keyword evidence="1" id="KW-1133">Transmembrane helix</keyword>
<proteinExistence type="predicted"/>
<name>A0A2U2CGK6_9RHOB</name>
<keyword evidence="1" id="KW-0472">Membrane</keyword>
<feature type="transmembrane region" description="Helical" evidence="1">
    <location>
        <begin position="81"/>
        <end position="101"/>
    </location>
</feature>
<comment type="caution">
    <text evidence="2">The sequence shown here is derived from an EMBL/GenBank/DDBJ whole genome shotgun (WGS) entry which is preliminary data.</text>
</comment>
<evidence type="ECO:0000313" key="3">
    <source>
        <dbReference type="Proteomes" id="UP000244940"/>
    </source>
</evidence>
<feature type="transmembrane region" description="Helical" evidence="1">
    <location>
        <begin position="57"/>
        <end position="74"/>
    </location>
</feature>
<keyword evidence="3" id="KW-1185">Reference proteome</keyword>